<sequence length="68" mass="7709">MLSASVMEVLYWIAIVSMAVVLVLINAGIFAISIRFLKQRKLPLGIGAFLFSLFCFYLISLMFKQTFL</sequence>
<dbReference type="OrthoDB" id="2679444at2"/>
<name>A0A1X7LSP5_9BACL</name>
<evidence type="ECO:0000313" key="2">
    <source>
        <dbReference type="Proteomes" id="UP000193834"/>
    </source>
</evidence>
<dbReference type="RefSeq" id="WP_085497826.1">
    <property type="nucleotide sequence ID" value="NZ_FXAZ01000007.1"/>
</dbReference>
<keyword evidence="2" id="KW-1185">Reference proteome</keyword>
<gene>
    <name evidence="1" type="ORF">SAMN06295960_4284</name>
</gene>
<reference evidence="1 2" key="1">
    <citation type="submission" date="2017-04" db="EMBL/GenBank/DDBJ databases">
        <authorList>
            <person name="Afonso C.L."/>
            <person name="Miller P.J."/>
            <person name="Scott M.A."/>
            <person name="Spackman E."/>
            <person name="Goraichik I."/>
            <person name="Dimitrov K.M."/>
            <person name="Suarez D.L."/>
            <person name="Swayne D.E."/>
        </authorList>
    </citation>
    <scope>NUCLEOTIDE SEQUENCE [LARGE SCALE GENOMIC DNA]</scope>
    <source>
        <strain evidence="1 2">11</strain>
    </source>
</reference>
<dbReference type="EMBL" id="FXAZ01000007">
    <property type="protein sequence ID" value="SMG56855.1"/>
    <property type="molecule type" value="Genomic_DNA"/>
</dbReference>
<proteinExistence type="predicted"/>
<evidence type="ECO:0000313" key="1">
    <source>
        <dbReference type="EMBL" id="SMG56855.1"/>
    </source>
</evidence>
<protein>
    <submittedName>
        <fullName evidence="1">Uncharacterized protein</fullName>
    </submittedName>
</protein>
<dbReference type="Proteomes" id="UP000193834">
    <property type="component" value="Unassembled WGS sequence"/>
</dbReference>
<organism evidence="1 2">
    <name type="scientific">Paenibacillus aquistagni</name>
    <dbReference type="NCBI Taxonomy" id="1852522"/>
    <lineage>
        <taxon>Bacteria</taxon>
        <taxon>Bacillati</taxon>
        <taxon>Bacillota</taxon>
        <taxon>Bacilli</taxon>
        <taxon>Bacillales</taxon>
        <taxon>Paenibacillaceae</taxon>
        <taxon>Paenibacillus</taxon>
    </lineage>
</organism>
<accession>A0A1X7LSP5</accession>
<dbReference type="AlphaFoldDB" id="A0A1X7LSP5"/>